<dbReference type="GO" id="GO:0051276">
    <property type="term" value="P:chromosome organization"/>
    <property type="evidence" value="ECO:0007669"/>
    <property type="project" value="InterPro"/>
</dbReference>
<dbReference type="PIRSF" id="PIRSF005719">
    <property type="entry name" value="SMC"/>
    <property type="match status" value="1"/>
</dbReference>
<feature type="coiled-coil region" evidence="2">
    <location>
        <begin position="512"/>
        <end position="539"/>
    </location>
</feature>
<dbReference type="GO" id="GO:0016887">
    <property type="term" value="F:ATP hydrolysis activity"/>
    <property type="evidence" value="ECO:0007669"/>
    <property type="project" value="InterPro"/>
</dbReference>
<feature type="domain" description="SMC hinge" evidence="4">
    <location>
        <begin position="270"/>
        <end position="388"/>
    </location>
</feature>
<dbReference type="InterPro" id="IPR003395">
    <property type="entry name" value="RecF/RecN/SMC_N"/>
</dbReference>
<dbReference type="PANTHER" id="PTHR43977">
    <property type="entry name" value="STRUCTURAL MAINTENANCE OF CHROMOSOMES PROTEIN 3"/>
    <property type="match status" value="1"/>
</dbReference>
<proteinExistence type="predicted"/>
<gene>
    <name evidence="5" type="ORF">COU35_01860</name>
</gene>
<dbReference type="InterPro" id="IPR027417">
    <property type="entry name" value="P-loop_NTPase"/>
</dbReference>
<dbReference type="SMART" id="SM00968">
    <property type="entry name" value="SMC_hinge"/>
    <property type="match status" value="1"/>
</dbReference>
<dbReference type="Gene3D" id="3.40.50.300">
    <property type="entry name" value="P-loop containing nucleotide triphosphate hydrolases"/>
    <property type="match status" value="1"/>
</dbReference>
<reference evidence="6" key="1">
    <citation type="submission" date="2017-09" db="EMBL/GenBank/DDBJ databases">
        <title>Depth-based differentiation of microbial function through sediment-hosted aquifers and enrichment of novel symbionts in the deep terrestrial subsurface.</title>
        <authorList>
            <person name="Probst A.J."/>
            <person name="Ladd B."/>
            <person name="Jarett J.K."/>
            <person name="Geller-Mcgrath D.E."/>
            <person name="Sieber C.M.K."/>
            <person name="Emerson J.B."/>
            <person name="Anantharaman K."/>
            <person name="Thomas B.C."/>
            <person name="Malmstrom R."/>
            <person name="Stieglmeier M."/>
            <person name="Klingl A."/>
            <person name="Woyke T."/>
            <person name="Ryan C.M."/>
            <person name="Banfield J.F."/>
        </authorList>
    </citation>
    <scope>NUCLEOTIDE SEQUENCE [LARGE SCALE GENOMIC DNA]</scope>
</reference>
<dbReference type="GO" id="GO:0005694">
    <property type="term" value="C:chromosome"/>
    <property type="evidence" value="ECO:0007669"/>
    <property type="project" value="InterPro"/>
</dbReference>
<dbReference type="InterPro" id="IPR024704">
    <property type="entry name" value="SMC"/>
</dbReference>
<protein>
    <recommendedName>
        <fullName evidence="4">SMC hinge domain-containing protein</fullName>
    </recommendedName>
</protein>
<dbReference type="SUPFAM" id="SSF75553">
    <property type="entry name" value="Smc hinge domain"/>
    <property type="match status" value="1"/>
</dbReference>
<dbReference type="AlphaFoldDB" id="A0A2H0TR00"/>
<organism evidence="5 6">
    <name type="scientific">Candidatus Magasanikbacteria bacterium CG10_big_fil_rev_8_21_14_0_10_47_10</name>
    <dbReference type="NCBI Taxonomy" id="1974652"/>
    <lineage>
        <taxon>Bacteria</taxon>
        <taxon>Candidatus Magasanikiibacteriota</taxon>
    </lineage>
</organism>
<evidence type="ECO:0000256" key="1">
    <source>
        <dbReference type="ARBA" id="ARBA00023054"/>
    </source>
</evidence>
<evidence type="ECO:0000256" key="2">
    <source>
        <dbReference type="SAM" id="Coils"/>
    </source>
</evidence>
<dbReference type="InterPro" id="IPR036277">
    <property type="entry name" value="SMC_hinge_sf"/>
</dbReference>
<keyword evidence="1 2" id="KW-0175">Coiled coil</keyword>
<dbReference type="InterPro" id="IPR010935">
    <property type="entry name" value="SMC_hinge"/>
</dbReference>
<dbReference type="Pfam" id="PF06470">
    <property type="entry name" value="SMC_hinge"/>
    <property type="match status" value="1"/>
</dbReference>
<evidence type="ECO:0000256" key="3">
    <source>
        <dbReference type="SAM" id="MobiDB-lite"/>
    </source>
</evidence>
<feature type="coiled-coil region" evidence="2">
    <location>
        <begin position="138"/>
        <end position="247"/>
    </location>
</feature>
<dbReference type="EMBL" id="PFCB01000016">
    <property type="protein sequence ID" value="PIR74603.1"/>
    <property type="molecule type" value="Genomic_DNA"/>
</dbReference>
<dbReference type="SUPFAM" id="SSF52540">
    <property type="entry name" value="P-loop containing nucleoside triphosphate hydrolases"/>
    <property type="match status" value="1"/>
</dbReference>
<dbReference type="GO" id="GO:0005524">
    <property type="term" value="F:ATP binding"/>
    <property type="evidence" value="ECO:0007669"/>
    <property type="project" value="InterPro"/>
</dbReference>
<feature type="region of interest" description="Disordered" evidence="3">
    <location>
        <begin position="722"/>
        <end position="752"/>
    </location>
</feature>
<feature type="coiled-coil region" evidence="2">
    <location>
        <begin position="648"/>
        <end position="685"/>
    </location>
</feature>
<dbReference type="Gene3D" id="3.30.70.1620">
    <property type="match status" value="1"/>
</dbReference>
<evidence type="ECO:0000313" key="6">
    <source>
        <dbReference type="Proteomes" id="UP000230154"/>
    </source>
</evidence>
<evidence type="ECO:0000313" key="5">
    <source>
        <dbReference type="EMBL" id="PIR74603.1"/>
    </source>
</evidence>
<dbReference type="Gene3D" id="1.20.1060.20">
    <property type="match status" value="1"/>
</dbReference>
<sequence>MIDRLLLQSPQERKDFFDEASGIKEFQIKRHQAALRLDRTDQNLTQADLLLNEISPRLKLLSRQVKKLEQRQELEVELKELQDQYYVTLWQHHQSHIDALRNDIFDLADELKTSQTALDGIQQELASLAHEGSRQSAYAKLQRAYQEAQEHMNTLERECALLDGKLHTEYSRSGHQQLGWLETKVADLKRQQKKLGDEVEELSTQKKIAEAQIDDLRATVDDASVHKASLKGEISSLETELLRLKSVQSEFHITGFQAVQAVLEAGKRLGDIHGVVAQLGQVDKKYHMALDVAAGGSLASIVVGDEDDARSCVEYLRSGRFGVATFLPLSKIKARPIPGFVHDMLRHPKVHGLARDLVSYKDRYEDIYSFVFGSTIVVEDFAAAKEIGVGRVRMVTLDGDLFETSGAVKGGHRQIRQHGISFAGGSTAEYAAGAAEECEQTISFKHDALSAAEKEYDIISSALREKESHVGGMLNKAELLVGQKHTVDSELGTLEQELTLSQMSPEQVSGVMQSLAKTKSDLEKQIRVAVKEVEKAANHIDSFNSEEEQKKQRVFALQDAMQEEQKKVNAVVEKKNTKQVDLAKYETKQEDLQSELYQEIHTSIQLILDRGIAPLSLEALEDTQNEIQKRKYKLSLIGGIDEEVVAEYEETRSRHEGLSAQLDDLKKAHTDLTKLITELDSLMKKKRGKAFKQIQKEFTRYFSILFEGGKAELVEVYGTEDAADDNSSFDMPNDGIPSEEVSEGDAAPKKKQSKKILQGIDINASPPGKKIKHLQALSGGERTMTSIALMCAILKTNPSPFVVLDEVEAALDEANTLRVVNILQDLSKESQFIIITHNRATMHAADALYGVTMGQDGISHLLSVKMENA</sequence>
<name>A0A2H0TR00_9BACT</name>
<evidence type="ECO:0000259" key="4">
    <source>
        <dbReference type="SMART" id="SM00968"/>
    </source>
</evidence>
<dbReference type="Gene3D" id="1.20.5.1160">
    <property type="entry name" value="Vasodilator-stimulated phosphoprotein"/>
    <property type="match status" value="1"/>
</dbReference>
<comment type="caution">
    <text evidence="5">The sequence shown here is derived from an EMBL/GenBank/DDBJ whole genome shotgun (WGS) entry which is preliminary data.</text>
</comment>
<dbReference type="Pfam" id="PF02463">
    <property type="entry name" value="SMC_N"/>
    <property type="match status" value="1"/>
</dbReference>
<dbReference type="Proteomes" id="UP000230154">
    <property type="component" value="Unassembled WGS sequence"/>
</dbReference>
<accession>A0A2H0TR00</accession>
<dbReference type="Gene3D" id="6.10.140.1720">
    <property type="match status" value="1"/>
</dbReference>